<dbReference type="Pfam" id="PF12014">
    <property type="entry name" value="Cyclin_D1_bind"/>
    <property type="match status" value="1"/>
</dbReference>
<dbReference type="AlphaFoldDB" id="A0A7S4ENB9"/>
<name>A0A7S4ENB9_9STRA</name>
<reference evidence="1" key="1">
    <citation type="submission" date="2021-01" db="EMBL/GenBank/DDBJ databases">
        <authorList>
            <person name="Corre E."/>
            <person name="Pelletier E."/>
            <person name="Niang G."/>
            <person name="Scheremetjew M."/>
            <person name="Finn R."/>
            <person name="Kale V."/>
            <person name="Holt S."/>
            <person name="Cochrane G."/>
            <person name="Meng A."/>
            <person name="Brown T."/>
            <person name="Cohen L."/>
        </authorList>
    </citation>
    <scope>NUCLEOTIDE SEQUENCE</scope>
    <source>
        <strain evidence="1">10249 10 AB</strain>
    </source>
</reference>
<proteinExistence type="predicted"/>
<gene>
    <name evidence="1" type="ORF">PAUS00366_LOCUS18310</name>
</gene>
<sequence>MIATKVTGDINVPRGKRSFTVNVKPSNSSALPPVKLVSEQQSGEFDRFPGRGQVSRKGFKDNRYVEAQMILFEDRFSFVWIPTKHHVSFHRPSPETTLKLLRNTISREDEIENMREHVSRCFDMDLSTAIARQQDPYIVHEPLRRILTQEELEKVDAQFKQGGRKNLFLQIGKWRNYIDQVLDKSG</sequence>
<accession>A0A7S4ENB9</accession>
<dbReference type="EMBL" id="HBIX01026927">
    <property type="protein sequence ID" value="CAE0725553.1"/>
    <property type="molecule type" value="Transcribed_RNA"/>
</dbReference>
<organism evidence="1">
    <name type="scientific">Pseudo-nitzschia australis</name>
    <dbReference type="NCBI Taxonomy" id="44445"/>
    <lineage>
        <taxon>Eukaryota</taxon>
        <taxon>Sar</taxon>
        <taxon>Stramenopiles</taxon>
        <taxon>Ochrophyta</taxon>
        <taxon>Bacillariophyta</taxon>
        <taxon>Bacillariophyceae</taxon>
        <taxon>Bacillariophycidae</taxon>
        <taxon>Bacillariales</taxon>
        <taxon>Bacillariaceae</taxon>
        <taxon>Pseudo-nitzschia</taxon>
    </lineage>
</organism>
<evidence type="ECO:0000313" key="1">
    <source>
        <dbReference type="EMBL" id="CAE0725553.1"/>
    </source>
</evidence>
<protein>
    <submittedName>
        <fullName evidence="1">Uncharacterized protein</fullName>
    </submittedName>
</protein>